<proteinExistence type="inferred from homology"/>
<comment type="function">
    <text evidence="9">Part of the tripartite ATP-independent periplasmic (TRAP) transport system.</text>
</comment>
<dbReference type="PANTHER" id="PTHR35011:SF10">
    <property type="entry name" value="TRAP TRANSPORTER SMALL PERMEASE PROTEIN"/>
    <property type="match status" value="1"/>
</dbReference>
<evidence type="ECO:0000256" key="8">
    <source>
        <dbReference type="ARBA" id="ARBA00038436"/>
    </source>
</evidence>
<evidence type="ECO:0000313" key="11">
    <source>
        <dbReference type="EMBL" id="TMV14613.1"/>
    </source>
</evidence>
<keyword evidence="5 9" id="KW-0812">Transmembrane</keyword>
<feature type="transmembrane region" description="Helical" evidence="9">
    <location>
        <begin position="21"/>
        <end position="42"/>
    </location>
</feature>
<evidence type="ECO:0000256" key="5">
    <source>
        <dbReference type="ARBA" id="ARBA00022692"/>
    </source>
</evidence>
<comment type="similarity">
    <text evidence="8 9">Belongs to the TRAP transporter small permease family.</text>
</comment>
<reference evidence="11 12" key="1">
    <citation type="submission" date="2019-05" db="EMBL/GenBank/DDBJ databases">
        <title>Marivita sp. nov. isolated from sea sediment.</title>
        <authorList>
            <person name="Kim W."/>
        </authorList>
    </citation>
    <scope>NUCLEOTIDE SEQUENCE [LARGE SCALE GENOMIC DNA]</scope>
    <source>
        <strain evidence="11 12">CAU 1492</strain>
    </source>
</reference>
<keyword evidence="3" id="KW-1003">Cell membrane</keyword>
<name>A0ABY2XD68_9RHOB</name>
<evidence type="ECO:0000256" key="6">
    <source>
        <dbReference type="ARBA" id="ARBA00022989"/>
    </source>
</evidence>
<feature type="domain" description="Tripartite ATP-independent periplasmic transporters DctQ component" evidence="10">
    <location>
        <begin position="37"/>
        <end position="170"/>
    </location>
</feature>
<evidence type="ECO:0000256" key="9">
    <source>
        <dbReference type="RuleBase" id="RU369079"/>
    </source>
</evidence>
<keyword evidence="2 9" id="KW-0813">Transport</keyword>
<feature type="transmembrane region" description="Helical" evidence="9">
    <location>
        <begin position="146"/>
        <end position="167"/>
    </location>
</feature>
<dbReference type="InterPro" id="IPR007387">
    <property type="entry name" value="TRAP_DctQ"/>
</dbReference>
<dbReference type="EMBL" id="VCPC01000001">
    <property type="protein sequence ID" value="TMV14613.1"/>
    <property type="molecule type" value="Genomic_DNA"/>
</dbReference>
<comment type="subcellular location">
    <subcellularLocation>
        <location evidence="1 9">Cell inner membrane</location>
        <topology evidence="1 9">Multi-pass membrane protein</topology>
    </subcellularLocation>
</comment>
<dbReference type="Pfam" id="PF04290">
    <property type="entry name" value="DctQ"/>
    <property type="match status" value="1"/>
</dbReference>
<evidence type="ECO:0000256" key="2">
    <source>
        <dbReference type="ARBA" id="ARBA00022448"/>
    </source>
</evidence>
<comment type="subunit">
    <text evidence="9">The complex comprises the extracytoplasmic solute receptor protein and the two transmembrane proteins.</text>
</comment>
<evidence type="ECO:0000256" key="7">
    <source>
        <dbReference type="ARBA" id="ARBA00023136"/>
    </source>
</evidence>
<evidence type="ECO:0000256" key="4">
    <source>
        <dbReference type="ARBA" id="ARBA00022519"/>
    </source>
</evidence>
<dbReference type="RefSeq" id="WP_138861964.1">
    <property type="nucleotide sequence ID" value="NZ_VCPC01000001.1"/>
</dbReference>
<sequence length="184" mass="19942">MQNDSKPIAAPIRALSALAERIVAVTAWIAAITVIVMCLHVSASALLRSLFNVTLPGTVEIVMYYYMVLVAFLPWSMAQKLGEHVSVDMLVTVLPDRVTVVLQLLVDVFSAAVTGILCWALVSMAIRQTGFGQIVETGWFGLPVWPARWLAALGCGAMVLVLAVQIISRRRLPSPYRPLPEGAA</sequence>
<dbReference type="PANTHER" id="PTHR35011">
    <property type="entry name" value="2,3-DIKETO-L-GULONATE TRAP TRANSPORTER SMALL PERMEASE PROTEIN YIAM"/>
    <property type="match status" value="1"/>
</dbReference>
<evidence type="ECO:0000256" key="3">
    <source>
        <dbReference type="ARBA" id="ARBA00022475"/>
    </source>
</evidence>
<dbReference type="Proteomes" id="UP001191082">
    <property type="component" value="Unassembled WGS sequence"/>
</dbReference>
<protein>
    <recommendedName>
        <fullName evidence="9">TRAP transporter small permease protein</fullName>
    </recommendedName>
</protein>
<comment type="caution">
    <text evidence="11">The sequence shown here is derived from an EMBL/GenBank/DDBJ whole genome shotgun (WGS) entry which is preliminary data.</text>
</comment>
<feature type="transmembrane region" description="Helical" evidence="9">
    <location>
        <begin position="62"/>
        <end position="78"/>
    </location>
</feature>
<accession>A0ABY2XD68</accession>
<evidence type="ECO:0000259" key="10">
    <source>
        <dbReference type="Pfam" id="PF04290"/>
    </source>
</evidence>
<dbReference type="InterPro" id="IPR055348">
    <property type="entry name" value="DctQ"/>
</dbReference>
<keyword evidence="6 9" id="KW-1133">Transmembrane helix</keyword>
<feature type="transmembrane region" description="Helical" evidence="9">
    <location>
        <begin position="99"/>
        <end position="126"/>
    </location>
</feature>
<organism evidence="11 12">
    <name type="scientific">Arenibacterium halophilum</name>
    <dbReference type="NCBI Taxonomy" id="2583821"/>
    <lineage>
        <taxon>Bacteria</taxon>
        <taxon>Pseudomonadati</taxon>
        <taxon>Pseudomonadota</taxon>
        <taxon>Alphaproteobacteria</taxon>
        <taxon>Rhodobacterales</taxon>
        <taxon>Paracoccaceae</taxon>
        <taxon>Arenibacterium</taxon>
    </lineage>
</organism>
<keyword evidence="7 9" id="KW-0472">Membrane</keyword>
<evidence type="ECO:0000256" key="1">
    <source>
        <dbReference type="ARBA" id="ARBA00004429"/>
    </source>
</evidence>
<keyword evidence="4 9" id="KW-0997">Cell inner membrane</keyword>
<keyword evidence="12" id="KW-1185">Reference proteome</keyword>
<gene>
    <name evidence="11" type="ORF">FGK64_01095</name>
</gene>
<evidence type="ECO:0000313" key="12">
    <source>
        <dbReference type="Proteomes" id="UP001191082"/>
    </source>
</evidence>